<keyword evidence="6" id="KW-0228">DNA excision</keyword>
<dbReference type="Proteomes" id="UP000247409">
    <property type="component" value="Unassembled WGS sequence"/>
</dbReference>
<evidence type="ECO:0000313" key="17">
    <source>
        <dbReference type="Proteomes" id="UP000247409"/>
    </source>
</evidence>
<dbReference type="InterPro" id="IPR001943">
    <property type="entry name" value="UVR_dom"/>
</dbReference>
<dbReference type="GO" id="GO:0005737">
    <property type="term" value="C:cytoplasm"/>
    <property type="evidence" value="ECO:0007669"/>
    <property type="project" value="UniProtKB-SubCell"/>
</dbReference>
<dbReference type="GO" id="GO:0016887">
    <property type="term" value="F:ATP hydrolysis activity"/>
    <property type="evidence" value="ECO:0007669"/>
    <property type="project" value="InterPro"/>
</dbReference>
<dbReference type="Pfam" id="PF02151">
    <property type="entry name" value="UVR"/>
    <property type="match status" value="1"/>
</dbReference>
<dbReference type="PROSITE" id="PS50151">
    <property type="entry name" value="UVR"/>
    <property type="match status" value="1"/>
</dbReference>
<keyword evidence="4" id="KW-0547">Nucleotide-binding</keyword>
<dbReference type="AlphaFoldDB" id="A0A2V3IX04"/>
<evidence type="ECO:0000256" key="1">
    <source>
        <dbReference type="ARBA" id="ARBA00004496"/>
    </source>
</evidence>
<evidence type="ECO:0000313" key="16">
    <source>
        <dbReference type="EMBL" id="PXF45670.1"/>
    </source>
</evidence>
<dbReference type="InterPro" id="IPR006935">
    <property type="entry name" value="Helicase/UvrB_N"/>
</dbReference>
<dbReference type="Pfam" id="PF12344">
    <property type="entry name" value="UvrB"/>
    <property type="match status" value="1"/>
</dbReference>
<comment type="subunit">
    <text evidence="10">Forms a heterotetramer with UvrA during the search for lesions. Interacts with UvrC in an incision complex.</text>
</comment>
<evidence type="ECO:0000256" key="7">
    <source>
        <dbReference type="ARBA" id="ARBA00022840"/>
    </source>
</evidence>
<evidence type="ECO:0000256" key="12">
    <source>
        <dbReference type="SAM" id="MobiDB-lite"/>
    </source>
</evidence>
<evidence type="ECO:0000256" key="3">
    <source>
        <dbReference type="ARBA" id="ARBA00022490"/>
    </source>
</evidence>
<protein>
    <recommendedName>
        <fullName evidence="11">UvrABC system protein B</fullName>
    </recommendedName>
</protein>
<evidence type="ECO:0000259" key="15">
    <source>
        <dbReference type="PROSITE" id="PS51194"/>
    </source>
</evidence>
<feature type="compositionally biased region" description="Pro residues" evidence="12">
    <location>
        <begin position="33"/>
        <end position="46"/>
    </location>
</feature>
<comment type="caution">
    <text evidence="16">The sequence shown here is derived from an EMBL/GenBank/DDBJ whole genome shotgun (WGS) entry which is preliminary data.</text>
</comment>
<dbReference type="GO" id="GO:0006289">
    <property type="term" value="P:nucleotide-excision repair"/>
    <property type="evidence" value="ECO:0007669"/>
    <property type="project" value="InterPro"/>
</dbReference>
<evidence type="ECO:0000256" key="4">
    <source>
        <dbReference type="ARBA" id="ARBA00022741"/>
    </source>
</evidence>
<dbReference type="GO" id="GO:0005524">
    <property type="term" value="F:ATP binding"/>
    <property type="evidence" value="ECO:0007669"/>
    <property type="project" value="UniProtKB-KW"/>
</dbReference>
<dbReference type="Gene3D" id="3.40.50.300">
    <property type="entry name" value="P-loop containing nucleotide triphosphate hydrolases"/>
    <property type="match status" value="3"/>
</dbReference>
<feature type="domain" description="UVR" evidence="13">
    <location>
        <begin position="814"/>
        <end position="849"/>
    </location>
</feature>
<evidence type="ECO:0000259" key="13">
    <source>
        <dbReference type="PROSITE" id="PS50151"/>
    </source>
</evidence>
<dbReference type="SUPFAM" id="SSF101447">
    <property type="entry name" value="Formin homology 2 domain (FH2 domain)"/>
    <property type="match status" value="1"/>
</dbReference>
<dbReference type="GO" id="GO:0004518">
    <property type="term" value="F:nuclease activity"/>
    <property type="evidence" value="ECO:0007669"/>
    <property type="project" value="UniProtKB-KW"/>
</dbReference>
<proteinExistence type="inferred from homology"/>
<keyword evidence="3" id="KW-0963">Cytoplasm</keyword>
<dbReference type="InterPro" id="IPR024759">
    <property type="entry name" value="UvrB_YAD/RRR_dom"/>
</dbReference>
<dbReference type="SMART" id="SM00490">
    <property type="entry name" value="HELICc"/>
    <property type="match status" value="1"/>
</dbReference>
<keyword evidence="5" id="KW-0227">DNA damage</keyword>
<dbReference type="Gene3D" id="4.10.860.10">
    <property type="entry name" value="UVR domain"/>
    <property type="match status" value="1"/>
</dbReference>
<dbReference type="OrthoDB" id="16911at2759"/>
<dbReference type="GO" id="GO:0009380">
    <property type="term" value="C:excinuclease repair complex"/>
    <property type="evidence" value="ECO:0007669"/>
    <property type="project" value="InterPro"/>
</dbReference>
<evidence type="ECO:0000256" key="9">
    <source>
        <dbReference type="ARBA" id="ARBA00023204"/>
    </source>
</evidence>
<dbReference type="PANTHER" id="PTHR24029:SF0">
    <property type="entry name" value="UVRABC SYSTEM PROTEIN B"/>
    <property type="match status" value="1"/>
</dbReference>
<gene>
    <name evidence="16" type="ORF">BWQ96_04574</name>
</gene>
<keyword evidence="17" id="KW-1185">Reference proteome</keyword>
<feature type="domain" description="Helicase ATP-binding" evidence="14">
    <location>
        <begin position="173"/>
        <end position="330"/>
    </location>
</feature>
<dbReference type="NCBIfam" id="NF003673">
    <property type="entry name" value="PRK05298.1"/>
    <property type="match status" value="1"/>
</dbReference>
<dbReference type="Pfam" id="PF00271">
    <property type="entry name" value="Helicase_C"/>
    <property type="match status" value="1"/>
</dbReference>
<dbReference type="InterPro" id="IPR027417">
    <property type="entry name" value="P-loop_NTPase"/>
</dbReference>
<dbReference type="Pfam" id="PF04851">
    <property type="entry name" value="ResIII"/>
    <property type="match status" value="1"/>
</dbReference>
<dbReference type="PROSITE" id="PS51192">
    <property type="entry name" value="HELICASE_ATP_BIND_1"/>
    <property type="match status" value="1"/>
</dbReference>
<organism evidence="16 17">
    <name type="scientific">Gracilariopsis chorda</name>
    <dbReference type="NCBI Taxonomy" id="448386"/>
    <lineage>
        <taxon>Eukaryota</taxon>
        <taxon>Rhodophyta</taxon>
        <taxon>Florideophyceae</taxon>
        <taxon>Rhodymeniophycidae</taxon>
        <taxon>Gracilariales</taxon>
        <taxon>Gracilariaceae</taxon>
        <taxon>Gracilariopsis</taxon>
    </lineage>
</organism>
<dbReference type="GO" id="GO:0003677">
    <property type="term" value="F:DNA binding"/>
    <property type="evidence" value="ECO:0007669"/>
    <property type="project" value="InterPro"/>
</dbReference>
<dbReference type="InterPro" id="IPR004807">
    <property type="entry name" value="UvrB"/>
</dbReference>
<feature type="compositionally biased region" description="Low complexity" evidence="12">
    <location>
        <begin position="1"/>
        <end position="14"/>
    </location>
</feature>
<evidence type="ECO:0000259" key="14">
    <source>
        <dbReference type="PROSITE" id="PS51192"/>
    </source>
</evidence>
<evidence type="ECO:0000256" key="8">
    <source>
        <dbReference type="ARBA" id="ARBA00022881"/>
    </source>
</evidence>
<dbReference type="InterPro" id="IPR014001">
    <property type="entry name" value="Helicase_ATP-bd"/>
</dbReference>
<dbReference type="InterPro" id="IPR041471">
    <property type="entry name" value="UvrB_inter"/>
</dbReference>
<evidence type="ECO:0000256" key="5">
    <source>
        <dbReference type="ARBA" id="ARBA00022763"/>
    </source>
</evidence>
<feature type="domain" description="Helicase C-terminal" evidence="15">
    <location>
        <begin position="573"/>
        <end position="762"/>
    </location>
</feature>
<keyword evidence="8" id="KW-0267">Excision nuclease</keyword>
<feature type="region of interest" description="Disordered" evidence="12">
    <location>
        <begin position="1"/>
        <end position="50"/>
    </location>
</feature>
<dbReference type="PANTHER" id="PTHR24029">
    <property type="entry name" value="UVRABC SYSTEM PROTEIN B"/>
    <property type="match status" value="1"/>
</dbReference>
<comment type="subcellular location">
    <subcellularLocation>
        <location evidence="1">Cytoplasm</location>
    </subcellularLocation>
</comment>
<dbReference type="STRING" id="448386.A0A2V3IX04"/>
<dbReference type="SUPFAM" id="SSF52540">
    <property type="entry name" value="P-loop containing nucleoside triphosphate hydrolases"/>
    <property type="match status" value="2"/>
</dbReference>
<keyword evidence="7" id="KW-0067">ATP-binding</keyword>
<dbReference type="SMART" id="SM00487">
    <property type="entry name" value="DEXDc"/>
    <property type="match status" value="1"/>
</dbReference>
<evidence type="ECO:0000256" key="2">
    <source>
        <dbReference type="ARBA" id="ARBA00008533"/>
    </source>
</evidence>
<dbReference type="PROSITE" id="PS51194">
    <property type="entry name" value="HELICASE_CTER"/>
    <property type="match status" value="1"/>
</dbReference>
<dbReference type="SUPFAM" id="SSF46600">
    <property type="entry name" value="C-terminal UvrC-binding domain of UvrB"/>
    <property type="match status" value="1"/>
</dbReference>
<name>A0A2V3IX04_9FLOR</name>
<dbReference type="InterPro" id="IPR001650">
    <property type="entry name" value="Helicase_C-like"/>
</dbReference>
<dbReference type="EMBL" id="NBIV01000055">
    <property type="protein sequence ID" value="PXF45670.1"/>
    <property type="molecule type" value="Genomic_DNA"/>
</dbReference>
<dbReference type="InterPro" id="IPR036876">
    <property type="entry name" value="UVR_dom_sf"/>
</dbReference>
<comment type="similarity">
    <text evidence="2">Belongs to the UvrB family.</text>
</comment>
<evidence type="ECO:0000256" key="6">
    <source>
        <dbReference type="ARBA" id="ARBA00022769"/>
    </source>
</evidence>
<evidence type="ECO:0000256" key="10">
    <source>
        <dbReference type="ARBA" id="ARBA00026033"/>
    </source>
</evidence>
<keyword evidence="9" id="KW-0234">DNA repair</keyword>
<sequence>MPPLFAPSAPLLSPRATHSCRRTRRPPLCSRVAPPPPPPPPPPPAPFRVADRAPPGFTVLYSRSTAPITSDNLPNLLRYVRAQQRRVLLAVAPHAALPPAPTRKLSDLGVRLVRRSVLSAEHGAQSTLRTPASTSPRYKFRLRAPYALAGSQPHAVRFLTRRVLNDACAFQTLAGVTASGKSFMMASVIAAVQMPTLVLAPNKTLAAQLYNQFKAFFPANRVEFFVSNFKHYQPEAYLPASDKYIAKSSSIDNELDRLRHAATKSLFERNDTIVVATVSSIYGLGLPSEYLQAAFITRVGDQLTVHQLTQTLTSLNYVHHHLNVDTTRGHFRSSHNLIDVSPPWEQPGVLYRYNFENQRVVSLQRVHLSPNSVHDLGDQLVLYPAKHFVTPKHLIEQAIERIQQETRQTVRRFLAQGKKLEATRLQQRVDADVQMLTKVGFCHGIENYSLHLSGRDAHAPPETLLDYMPTDGKWLLFIDESHVTVPQLGAMYTANAARKKKLVRYGFRLPSAMENRPLNLPEFWAKTHQTVFVSATPGPFELEKSHANGVVEAVIRPTGVVDPTVEVVRTTGQIEHLTTQLARVASKGGKAIVTTVTKRFAEDVAECLAKKPPVLGVLERPLRVTFLHSGIDSVGRMHVLEAMRSNGHSVTQRSDGNNAKVSPLDVVVGVNLLREGIDLPAVQLVAILDADSEGFLRGETALIQMIGRAARNVKGHVIMYADTVTTAMRRAMDETARRRRLQLAYNSLYGVNPKPVGEPDSESDQEREPLLQRIRNMKRKQGLSLSEYRLGPASSIPINSSNSQFISKQTVYTPADVESLKDRMLKAAEVEDFETAALLRDQLHLLGALDQ</sequence>
<reference evidence="16 17" key="1">
    <citation type="journal article" date="2018" name="Mol. Biol. Evol.">
        <title>Analysis of the draft genome of the red seaweed Gracilariopsis chorda provides insights into genome size evolution in Rhodophyta.</title>
        <authorList>
            <person name="Lee J."/>
            <person name="Yang E.C."/>
            <person name="Graf L."/>
            <person name="Yang J.H."/>
            <person name="Qiu H."/>
            <person name="Zel Zion U."/>
            <person name="Chan C.X."/>
            <person name="Stephens T.G."/>
            <person name="Weber A.P.M."/>
            <person name="Boo G.H."/>
            <person name="Boo S.M."/>
            <person name="Kim K.M."/>
            <person name="Shin Y."/>
            <person name="Jung M."/>
            <person name="Lee S.J."/>
            <person name="Yim H.S."/>
            <person name="Lee J.H."/>
            <person name="Bhattacharya D."/>
            <person name="Yoon H.S."/>
        </authorList>
    </citation>
    <scope>NUCLEOTIDE SEQUENCE [LARGE SCALE GENOMIC DNA]</scope>
    <source>
        <strain evidence="16 17">SKKU-2015</strain>
        <tissue evidence="16">Whole body</tissue>
    </source>
</reference>
<dbReference type="Pfam" id="PF17757">
    <property type="entry name" value="UvrB_inter"/>
    <property type="match status" value="1"/>
</dbReference>
<accession>A0A2V3IX04</accession>
<evidence type="ECO:0000256" key="11">
    <source>
        <dbReference type="ARBA" id="ARBA00029504"/>
    </source>
</evidence>